<gene>
    <name evidence="2" type="ORF">PENANT_c001G07982</name>
</gene>
<evidence type="ECO:0000313" key="2">
    <source>
        <dbReference type="EMBL" id="OQD90420.1"/>
    </source>
</evidence>
<feature type="compositionally biased region" description="Polar residues" evidence="1">
    <location>
        <begin position="94"/>
        <end position="103"/>
    </location>
</feature>
<comment type="caution">
    <text evidence="2">The sequence shown here is derived from an EMBL/GenBank/DDBJ whole genome shotgun (WGS) entry which is preliminary data.</text>
</comment>
<keyword evidence="3" id="KW-1185">Reference proteome</keyword>
<name>A0A1V6QMG0_9EURO</name>
<reference evidence="3" key="1">
    <citation type="journal article" date="2017" name="Nat. Microbiol.">
        <title>Global analysis of biosynthetic gene clusters reveals vast potential of secondary metabolite production in Penicillium species.</title>
        <authorList>
            <person name="Nielsen J.C."/>
            <person name="Grijseels S."/>
            <person name="Prigent S."/>
            <person name="Ji B."/>
            <person name="Dainat J."/>
            <person name="Nielsen K.F."/>
            <person name="Frisvad J.C."/>
            <person name="Workman M."/>
            <person name="Nielsen J."/>
        </authorList>
    </citation>
    <scope>NUCLEOTIDE SEQUENCE [LARGE SCALE GENOMIC DNA]</scope>
    <source>
        <strain evidence="3">IBT 31811</strain>
    </source>
</reference>
<proteinExistence type="predicted"/>
<organism evidence="2 3">
    <name type="scientific">Penicillium antarcticum</name>
    <dbReference type="NCBI Taxonomy" id="416450"/>
    <lineage>
        <taxon>Eukaryota</taxon>
        <taxon>Fungi</taxon>
        <taxon>Dikarya</taxon>
        <taxon>Ascomycota</taxon>
        <taxon>Pezizomycotina</taxon>
        <taxon>Eurotiomycetes</taxon>
        <taxon>Eurotiomycetidae</taxon>
        <taxon>Eurotiales</taxon>
        <taxon>Aspergillaceae</taxon>
        <taxon>Penicillium</taxon>
    </lineage>
</organism>
<sequence length="126" mass="14276">MWKLTFRTHYNLKYEPCHKFLSDFVDVPQSTAQVTDPAHGKAYCSLSHERENMMNLKEFNKGKGKAQLLHNSKRTGERPSNLHQCKSDDEIADSSVQGKQGTKSDSIGMLVTLLPYHKTGSNQTFC</sequence>
<evidence type="ECO:0000313" key="3">
    <source>
        <dbReference type="Proteomes" id="UP000191672"/>
    </source>
</evidence>
<accession>A0A1V6QMG0</accession>
<feature type="region of interest" description="Disordered" evidence="1">
    <location>
        <begin position="73"/>
        <end position="103"/>
    </location>
</feature>
<dbReference type="EMBL" id="MDYN01000001">
    <property type="protein sequence ID" value="OQD90420.1"/>
    <property type="molecule type" value="Genomic_DNA"/>
</dbReference>
<protein>
    <submittedName>
        <fullName evidence="2">Uncharacterized protein</fullName>
    </submittedName>
</protein>
<dbReference type="Proteomes" id="UP000191672">
    <property type="component" value="Unassembled WGS sequence"/>
</dbReference>
<dbReference type="AlphaFoldDB" id="A0A1V6QMG0"/>
<evidence type="ECO:0000256" key="1">
    <source>
        <dbReference type="SAM" id="MobiDB-lite"/>
    </source>
</evidence>